<dbReference type="Proteomes" id="UP000479526">
    <property type="component" value="Unassembled WGS sequence"/>
</dbReference>
<feature type="region of interest" description="Disordered" evidence="1">
    <location>
        <begin position="36"/>
        <end position="75"/>
    </location>
</feature>
<evidence type="ECO:0008006" key="4">
    <source>
        <dbReference type="Google" id="ProtNLM"/>
    </source>
</evidence>
<accession>A0A7C9JBI1</accession>
<evidence type="ECO:0000313" key="3">
    <source>
        <dbReference type="Proteomes" id="UP000479526"/>
    </source>
</evidence>
<evidence type="ECO:0000313" key="2">
    <source>
        <dbReference type="EMBL" id="NAS25808.1"/>
    </source>
</evidence>
<gene>
    <name evidence="2" type="ORF">GT755_29520</name>
</gene>
<dbReference type="AlphaFoldDB" id="A0A7C9JBI1"/>
<comment type="caution">
    <text evidence="2">The sequence shown here is derived from an EMBL/GenBank/DDBJ whole genome shotgun (WGS) entry which is preliminary data.</text>
</comment>
<proteinExistence type="predicted"/>
<reference evidence="2 3" key="1">
    <citation type="submission" date="2020-01" db="EMBL/GenBank/DDBJ databases">
        <title>Herbidospora sp. NEAU-GS84 nov., a novel actinomycete isolated from soil.</title>
        <authorList>
            <person name="Han L."/>
        </authorList>
    </citation>
    <scope>NUCLEOTIDE SEQUENCE [LARGE SCALE GENOMIC DNA]</scope>
    <source>
        <strain evidence="2 3">NEAU-GS84</strain>
    </source>
</reference>
<sequence>MLRDLVDAYAPDAHRRDLVQQAHIFTDDARVTLFDGKPGVHPPTQEVQGMRASSRRPTGRRDEEPAERFQVADAARGRRARGGALSLLF</sequence>
<dbReference type="EMBL" id="WXEW01000009">
    <property type="protein sequence ID" value="NAS25808.1"/>
    <property type="molecule type" value="Genomic_DNA"/>
</dbReference>
<name>A0A7C9JBI1_9ACTN</name>
<dbReference type="RefSeq" id="WP_161482843.1">
    <property type="nucleotide sequence ID" value="NZ_WXEW01000009.1"/>
</dbReference>
<keyword evidence="3" id="KW-1185">Reference proteome</keyword>
<organism evidence="2 3">
    <name type="scientific">Herbidospora solisilvae</name>
    <dbReference type="NCBI Taxonomy" id="2696284"/>
    <lineage>
        <taxon>Bacteria</taxon>
        <taxon>Bacillati</taxon>
        <taxon>Actinomycetota</taxon>
        <taxon>Actinomycetes</taxon>
        <taxon>Streptosporangiales</taxon>
        <taxon>Streptosporangiaceae</taxon>
        <taxon>Herbidospora</taxon>
    </lineage>
</organism>
<evidence type="ECO:0000256" key="1">
    <source>
        <dbReference type="SAM" id="MobiDB-lite"/>
    </source>
</evidence>
<protein>
    <recommendedName>
        <fullName evidence="4">SnoaL-like domain-containing protein</fullName>
    </recommendedName>
</protein>